<accession>A0ACB8ZSM9</accession>
<keyword evidence="2" id="KW-1185">Reference proteome</keyword>
<gene>
    <name evidence="1" type="ORF">L2E82_45190</name>
</gene>
<reference evidence="1 2" key="2">
    <citation type="journal article" date="2022" name="Mol. Ecol. Resour.">
        <title>The genomes of chicory, endive, great burdock and yacon provide insights into Asteraceae paleo-polyploidization history and plant inulin production.</title>
        <authorList>
            <person name="Fan W."/>
            <person name="Wang S."/>
            <person name="Wang H."/>
            <person name="Wang A."/>
            <person name="Jiang F."/>
            <person name="Liu H."/>
            <person name="Zhao H."/>
            <person name="Xu D."/>
            <person name="Zhang Y."/>
        </authorList>
    </citation>
    <scope>NUCLEOTIDE SEQUENCE [LARGE SCALE GENOMIC DNA]</scope>
    <source>
        <strain evidence="2">cv. Punajuju</strain>
        <tissue evidence="1">Leaves</tissue>
    </source>
</reference>
<comment type="caution">
    <text evidence="1">The sequence shown here is derived from an EMBL/GenBank/DDBJ whole genome shotgun (WGS) entry which is preliminary data.</text>
</comment>
<reference evidence="2" key="1">
    <citation type="journal article" date="2022" name="Mol. Ecol. Resour.">
        <title>The genomes of chicory, endive, great burdock and yacon provide insights into Asteraceae palaeo-polyploidization history and plant inulin production.</title>
        <authorList>
            <person name="Fan W."/>
            <person name="Wang S."/>
            <person name="Wang H."/>
            <person name="Wang A."/>
            <person name="Jiang F."/>
            <person name="Liu H."/>
            <person name="Zhao H."/>
            <person name="Xu D."/>
            <person name="Zhang Y."/>
        </authorList>
    </citation>
    <scope>NUCLEOTIDE SEQUENCE [LARGE SCALE GENOMIC DNA]</scope>
    <source>
        <strain evidence="2">cv. Punajuju</strain>
    </source>
</reference>
<organism evidence="1 2">
    <name type="scientific">Cichorium intybus</name>
    <name type="common">Chicory</name>
    <dbReference type="NCBI Taxonomy" id="13427"/>
    <lineage>
        <taxon>Eukaryota</taxon>
        <taxon>Viridiplantae</taxon>
        <taxon>Streptophyta</taxon>
        <taxon>Embryophyta</taxon>
        <taxon>Tracheophyta</taxon>
        <taxon>Spermatophyta</taxon>
        <taxon>Magnoliopsida</taxon>
        <taxon>eudicotyledons</taxon>
        <taxon>Gunneridae</taxon>
        <taxon>Pentapetalae</taxon>
        <taxon>asterids</taxon>
        <taxon>campanulids</taxon>
        <taxon>Asterales</taxon>
        <taxon>Asteraceae</taxon>
        <taxon>Cichorioideae</taxon>
        <taxon>Cichorieae</taxon>
        <taxon>Cichoriinae</taxon>
        <taxon>Cichorium</taxon>
    </lineage>
</organism>
<evidence type="ECO:0000313" key="2">
    <source>
        <dbReference type="Proteomes" id="UP001055811"/>
    </source>
</evidence>
<evidence type="ECO:0000313" key="1">
    <source>
        <dbReference type="EMBL" id="KAI3700557.1"/>
    </source>
</evidence>
<proteinExistence type="predicted"/>
<sequence length="120" mass="13141">MKHREKSRLTVHGEKERRWREATKSEVYGWWRSIHLLRNGFKYYSLDTGGVVVVTSKVIDSVTGGVVIVVASDVMGGTEDVVLCTSDVVMGDEMGGSEVNVEVIGTSEVMTDEDTGASED</sequence>
<protein>
    <submittedName>
        <fullName evidence="1">Uncharacterized protein</fullName>
    </submittedName>
</protein>
<name>A0ACB8ZSM9_CICIN</name>
<dbReference type="Proteomes" id="UP001055811">
    <property type="component" value="Linkage Group LG08"/>
</dbReference>
<dbReference type="EMBL" id="CM042016">
    <property type="protein sequence ID" value="KAI3700557.1"/>
    <property type="molecule type" value="Genomic_DNA"/>
</dbReference>